<gene>
    <name evidence="1" type="ORF">GCM10011608_37240</name>
</gene>
<organism evidence="1 2">
    <name type="scientific">Micromonospora sonchi</name>
    <dbReference type="NCBI Taxonomy" id="1763543"/>
    <lineage>
        <taxon>Bacteria</taxon>
        <taxon>Bacillati</taxon>
        <taxon>Actinomycetota</taxon>
        <taxon>Actinomycetes</taxon>
        <taxon>Micromonosporales</taxon>
        <taxon>Micromonosporaceae</taxon>
        <taxon>Micromonospora</taxon>
    </lineage>
</organism>
<protein>
    <submittedName>
        <fullName evidence="1">Uncharacterized protein</fullName>
    </submittedName>
</protein>
<name>A0A917U054_9ACTN</name>
<sequence>MEIEEGFEDVSFVRHPVDHRAERLIDRDLRHVREDRRAEPATLPRYIRCATAAGAAGWAHGING</sequence>
<accession>A0A917U054</accession>
<dbReference type="Proteomes" id="UP000608890">
    <property type="component" value="Unassembled WGS sequence"/>
</dbReference>
<reference evidence="1" key="2">
    <citation type="submission" date="2020-09" db="EMBL/GenBank/DDBJ databases">
        <authorList>
            <person name="Sun Q."/>
            <person name="Zhou Y."/>
        </authorList>
    </citation>
    <scope>NUCLEOTIDE SEQUENCE</scope>
    <source>
        <strain evidence="1">CGMCC 4.7312</strain>
    </source>
</reference>
<proteinExistence type="predicted"/>
<evidence type="ECO:0000313" key="1">
    <source>
        <dbReference type="EMBL" id="GGM48896.1"/>
    </source>
</evidence>
<dbReference type="EMBL" id="BMNB01000017">
    <property type="protein sequence ID" value="GGM48896.1"/>
    <property type="molecule type" value="Genomic_DNA"/>
</dbReference>
<comment type="caution">
    <text evidence="1">The sequence shown here is derived from an EMBL/GenBank/DDBJ whole genome shotgun (WGS) entry which is preliminary data.</text>
</comment>
<evidence type="ECO:0000313" key="2">
    <source>
        <dbReference type="Proteomes" id="UP000608890"/>
    </source>
</evidence>
<reference evidence="1" key="1">
    <citation type="journal article" date="2014" name="Int. J. Syst. Evol. Microbiol.">
        <title>Complete genome sequence of Corynebacterium casei LMG S-19264T (=DSM 44701T), isolated from a smear-ripened cheese.</title>
        <authorList>
            <consortium name="US DOE Joint Genome Institute (JGI-PGF)"/>
            <person name="Walter F."/>
            <person name="Albersmeier A."/>
            <person name="Kalinowski J."/>
            <person name="Ruckert C."/>
        </authorList>
    </citation>
    <scope>NUCLEOTIDE SEQUENCE</scope>
    <source>
        <strain evidence="1">CGMCC 4.7312</strain>
    </source>
</reference>
<keyword evidence="2" id="KW-1185">Reference proteome</keyword>
<dbReference type="AlphaFoldDB" id="A0A917U054"/>